<evidence type="ECO:0000313" key="3">
    <source>
        <dbReference type="EMBL" id="SVA36815.1"/>
    </source>
</evidence>
<gene>
    <name evidence="3" type="ORF">METZ01_LOCUS89669</name>
</gene>
<dbReference type="PANTHER" id="PTHR11699">
    <property type="entry name" value="ALDEHYDE DEHYDROGENASE-RELATED"/>
    <property type="match status" value="1"/>
</dbReference>
<sequence length="481" mass="52560">VNSSNQTNKTLQARNPRTGEMDYSFEATSETQIASIVADLRDGQLGWADMSVQQRAGVLSDWADAVASNEELLQALITDTGRYFIATMELARLSTMIQDWLQISEEVFAEQIARQSSAPTVTYKQQLVPFEVVGVIGPWNFPFLITLIDLIPALMAGSAVVVKPSEITPRFIEPLQKTLEQVPALNAVCRFIQGDGQTGQDLIKHVDVLCFTGSVKTGKIVYQSGAENFIPIYAELGGKDPVIITENADPKDSAKIVLRASVQATGQACQSIERVYIHASIAEAFTSELVQLSEQVEINYPNIHEGHIGPLIFDKQADVIQSHLRDAEEKGAEILCGGLIEQHGGGKWILPTVLKNVDHSMLVMTDETFGPIIPIMTYTDVNEAIHLANDTRYGLSAGVLAGDRVEAERIATQLDAGAVSIQDCGVTTYVFDGEKNWFKSSGIGASRMGHMGMLRFFRKKVLYTQSGETYGIDAMGEQQPS</sequence>
<dbReference type="InterPro" id="IPR029510">
    <property type="entry name" value="Ald_DH_CS_GLU"/>
</dbReference>
<dbReference type="CDD" id="cd07099">
    <property type="entry name" value="ALDH_DDALDH"/>
    <property type="match status" value="1"/>
</dbReference>
<dbReference type="Pfam" id="PF00171">
    <property type="entry name" value="Aldedh"/>
    <property type="match status" value="1"/>
</dbReference>
<evidence type="ECO:0000259" key="2">
    <source>
        <dbReference type="Pfam" id="PF00171"/>
    </source>
</evidence>
<dbReference type="Gene3D" id="3.40.605.10">
    <property type="entry name" value="Aldehyde Dehydrogenase, Chain A, domain 1"/>
    <property type="match status" value="1"/>
</dbReference>
<evidence type="ECO:0000256" key="1">
    <source>
        <dbReference type="ARBA" id="ARBA00023002"/>
    </source>
</evidence>
<dbReference type="Gene3D" id="3.40.309.10">
    <property type="entry name" value="Aldehyde Dehydrogenase, Chain A, domain 2"/>
    <property type="match status" value="1"/>
</dbReference>
<dbReference type="EMBL" id="UINC01008168">
    <property type="protein sequence ID" value="SVA36815.1"/>
    <property type="molecule type" value="Genomic_DNA"/>
</dbReference>
<dbReference type="SUPFAM" id="SSF53720">
    <property type="entry name" value="ALDH-like"/>
    <property type="match status" value="1"/>
</dbReference>
<proteinExistence type="predicted"/>
<dbReference type="InterPro" id="IPR016162">
    <property type="entry name" value="Ald_DH_N"/>
</dbReference>
<dbReference type="InterPro" id="IPR016161">
    <property type="entry name" value="Ald_DH/histidinol_DH"/>
</dbReference>
<accession>A0A381V8U7</accession>
<name>A0A381V8U7_9ZZZZ</name>
<dbReference type="InterPro" id="IPR016163">
    <property type="entry name" value="Ald_DH_C"/>
</dbReference>
<feature type="domain" description="Aldehyde dehydrogenase" evidence="2">
    <location>
        <begin position="6"/>
        <end position="460"/>
    </location>
</feature>
<protein>
    <recommendedName>
        <fullName evidence="2">Aldehyde dehydrogenase domain-containing protein</fullName>
    </recommendedName>
</protein>
<feature type="non-terminal residue" evidence="3">
    <location>
        <position position="1"/>
    </location>
</feature>
<reference evidence="3" key="1">
    <citation type="submission" date="2018-05" db="EMBL/GenBank/DDBJ databases">
        <authorList>
            <person name="Lanie J.A."/>
            <person name="Ng W.-L."/>
            <person name="Kazmierczak K.M."/>
            <person name="Andrzejewski T.M."/>
            <person name="Davidsen T.M."/>
            <person name="Wayne K.J."/>
            <person name="Tettelin H."/>
            <person name="Glass J.I."/>
            <person name="Rusch D."/>
            <person name="Podicherti R."/>
            <person name="Tsui H.-C.T."/>
            <person name="Winkler M.E."/>
        </authorList>
    </citation>
    <scope>NUCLEOTIDE SEQUENCE</scope>
</reference>
<dbReference type="InterPro" id="IPR015590">
    <property type="entry name" value="Aldehyde_DH_dom"/>
</dbReference>
<organism evidence="3">
    <name type="scientific">marine metagenome</name>
    <dbReference type="NCBI Taxonomy" id="408172"/>
    <lineage>
        <taxon>unclassified sequences</taxon>
        <taxon>metagenomes</taxon>
        <taxon>ecological metagenomes</taxon>
    </lineage>
</organism>
<dbReference type="GO" id="GO:0016620">
    <property type="term" value="F:oxidoreductase activity, acting on the aldehyde or oxo group of donors, NAD or NADP as acceptor"/>
    <property type="evidence" value="ECO:0007669"/>
    <property type="project" value="InterPro"/>
</dbReference>
<keyword evidence="1" id="KW-0560">Oxidoreductase</keyword>
<dbReference type="AlphaFoldDB" id="A0A381V8U7"/>
<dbReference type="PROSITE" id="PS00687">
    <property type="entry name" value="ALDEHYDE_DEHYDR_GLU"/>
    <property type="match status" value="1"/>
</dbReference>